<feature type="region of interest" description="Disordered" evidence="1">
    <location>
        <begin position="527"/>
        <end position="649"/>
    </location>
</feature>
<proteinExistence type="predicted"/>
<feature type="compositionally biased region" description="Polar residues" evidence="1">
    <location>
        <begin position="76"/>
        <end position="89"/>
    </location>
</feature>
<feature type="compositionally biased region" description="Low complexity" evidence="1">
    <location>
        <begin position="476"/>
        <end position="491"/>
    </location>
</feature>
<feature type="compositionally biased region" description="Basic residues" evidence="1">
    <location>
        <begin position="308"/>
        <end position="319"/>
    </location>
</feature>
<name>A0A9P6KBR5_9FUNG</name>
<feature type="compositionally biased region" description="Polar residues" evidence="1">
    <location>
        <begin position="374"/>
        <end position="383"/>
    </location>
</feature>
<dbReference type="EMBL" id="JAABOA010002670">
    <property type="protein sequence ID" value="KAF9579564.1"/>
    <property type="molecule type" value="Genomic_DNA"/>
</dbReference>
<feature type="compositionally biased region" description="Low complexity" evidence="1">
    <location>
        <begin position="186"/>
        <end position="195"/>
    </location>
</feature>
<feature type="compositionally biased region" description="Low complexity" evidence="1">
    <location>
        <begin position="254"/>
        <end position="279"/>
    </location>
</feature>
<dbReference type="Proteomes" id="UP000780801">
    <property type="component" value="Unassembled WGS sequence"/>
</dbReference>
<feature type="compositionally biased region" description="Polar residues" evidence="1">
    <location>
        <begin position="1"/>
        <end position="15"/>
    </location>
</feature>
<evidence type="ECO:0000256" key="1">
    <source>
        <dbReference type="SAM" id="MobiDB-lite"/>
    </source>
</evidence>
<feature type="region of interest" description="Disordered" evidence="1">
    <location>
        <begin position="469"/>
        <end position="514"/>
    </location>
</feature>
<feature type="compositionally biased region" description="Polar residues" evidence="1">
    <location>
        <begin position="290"/>
        <end position="307"/>
    </location>
</feature>
<feature type="compositionally biased region" description="Basic residues" evidence="1">
    <location>
        <begin position="540"/>
        <end position="551"/>
    </location>
</feature>
<reference evidence="2" key="1">
    <citation type="journal article" date="2020" name="Fungal Divers.">
        <title>Resolving the Mortierellaceae phylogeny through synthesis of multi-gene phylogenetics and phylogenomics.</title>
        <authorList>
            <person name="Vandepol N."/>
            <person name="Liber J."/>
            <person name="Desiro A."/>
            <person name="Na H."/>
            <person name="Kennedy M."/>
            <person name="Barry K."/>
            <person name="Grigoriev I.V."/>
            <person name="Miller A.N."/>
            <person name="O'Donnell K."/>
            <person name="Stajich J.E."/>
            <person name="Bonito G."/>
        </authorList>
    </citation>
    <scope>NUCLEOTIDE SEQUENCE</scope>
    <source>
        <strain evidence="2">KOD1015</strain>
    </source>
</reference>
<feature type="non-terminal residue" evidence="2">
    <location>
        <position position="1"/>
    </location>
</feature>
<evidence type="ECO:0000313" key="3">
    <source>
        <dbReference type="Proteomes" id="UP000780801"/>
    </source>
</evidence>
<feature type="region of interest" description="Disordered" evidence="1">
    <location>
        <begin position="1"/>
        <end position="89"/>
    </location>
</feature>
<feature type="compositionally biased region" description="Low complexity" evidence="1">
    <location>
        <begin position="123"/>
        <end position="137"/>
    </location>
</feature>
<gene>
    <name evidence="2" type="ORF">BGW38_004128</name>
</gene>
<dbReference type="OrthoDB" id="6365676at2759"/>
<sequence>TPLETTTDSATQNHSLVDHKAMQPLSPMEDIMKQEDTSSVFPPPSMGPKQRSLKGSKSSSMLRSVTTPHPLAMSSPGHSSLHHFQSNAMYTTPPSSAGFTTSTNGHHAGTMFSGMGIGPLSAPNSPSFPSTTLPSSNGPSSFMAMHGHNSSLYEPLRRNSVPILSVDQAEHKRKISEEKHLHRQGSWSSISPPSSAMMGAVGVPPPVLHHLDAGQIDPATMHYYRTQFSQQHALQQQQQLHLQQHALNQVIPTSGNPSDSFMSSSSGLMASGHSAPSSGSHHHHSSTGAIRSNSAKSFSRSDNFSAHQRTHSKKAHAHRRYENRGLESGANGSGPMTKQEPQDPSLSAPVSSASGSQDQHLAGMSGFLPHPSFHNYSSGSMSQDGHEYGRDFSPPLSPGGTPARPSSALGTSSSMNDDDSFDMMGHSAYGFSNSMYPLDHMDQLNSMVPRFDTIRLDLKSVAPNDIHKQYDDEASPQHSHSSHHPTSTAPSEMMLSNPNGESPRSSPMPQYENFSFTSSISSHFMPVMSNSDAQHSNHSQSHHPFHPHHGHNNSDGSNDLKNLPLMQGTNGGAGPVGGGSSGQGSPSPPLTDEMSSSHLHHPQPYHQSSYSMNSAALPPHPMMSSLTSSSPAPDLTESMYSTSSPSRSK</sequence>
<feature type="region of interest" description="Disordered" evidence="1">
    <location>
        <begin position="177"/>
        <end position="197"/>
    </location>
</feature>
<feature type="compositionally biased region" description="Low complexity" evidence="1">
    <location>
        <begin position="344"/>
        <end position="356"/>
    </location>
</feature>
<feature type="compositionally biased region" description="Polar residues" evidence="1">
    <location>
        <begin position="605"/>
        <end position="614"/>
    </location>
</feature>
<comment type="caution">
    <text evidence="2">The sequence shown here is derived from an EMBL/GenBank/DDBJ whole genome shotgun (WGS) entry which is preliminary data.</text>
</comment>
<feature type="region of interest" description="Disordered" evidence="1">
    <location>
        <begin position="250"/>
        <end position="419"/>
    </location>
</feature>
<feature type="region of interest" description="Disordered" evidence="1">
    <location>
        <begin position="110"/>
        <end position="143"/>
    </location>
</feature>
<dbReference type="AlphaFoldDB" id="A0A9P6KBR5"/>
<feature type="compositionally biased region" description="Polar residues" evidence="1">
    <location>
        <begin position="53"/>
        <end position="67"/>
    </location>
</feature>
<evidence type="ECO:0000313" key="2">
    <source>
        <dbReference type="EMBL" id="KAF9579564.1"/>
    </source>
</evidence>
<feature type="compositionally biased region" description="Low complexity" evidence="1">
    <location>
        <begin position="529"/>
        <end position="539"/>
    </location>
</feature>
<feature type="compositionally biased region" description="Gly residues" evidence="1">
    <location>
        <begin position="569"/>
        <end position="582"/>
    </location>
</feature>
<protein>
    <submittedName>
        <fullName evidence="2">Uncharacterized protein</fullName>
    </submittedName>
</protein>
<feature type="compositionally biased region" description="Polar residues" evidence="1">
    <location>
        <begin position="494"/>
        <end position="514"/>
    </location>
</feature>
<organism evidence="2 3">
    <name type="scientific">Lunasporangiospora selenospora</name>
    <dbReference type="NCBI Taxonomy" id="979761"/>
    <lineage>
        <taxon>Eukaryota</taxon>
        <taxon>Fungi</taxon>
        <taxon>Fungi incertae sedis</taxon>
        <taxon>Mucoromycota</taxon>
        <taxon>Mortierellomycotina</taxon>
        <taxon>Mortierellomycetes</taxon>
        <taxon>Mortierellales</taxon>
        <taxon>Mortierellaceae</taxon>
        <taxon>Lunasporangiospora</taxon>
    </lineage>
</organism>
<keyword evidence="3" id="KW-1185">Reference proteome</keyword>
<accession>A0A9P6KBR5</accession>
<feature type="compositionally biased region" description="Polar residues" evidence="1">
    <location>
        <begin position="638"/>
        <end position="649"/>
    </location>
</feature>